<keyword evidence="2" id="KW-0401">Integrin</keyword>
<proteinExistence type="predicted"/>
<keyword evidence="1" id="KW-0812">Transmembrane</keyword>
<gene>
    <name evidence="2" type="primary">Adamts7</name>
    <name evidence="2" type="ORF">g.92129</name>
</gene>
<name>A0A1D1YWA0_9ARAE</name>
<dbReference type="GO" id="GO:0007229">
    <property type="term" value="P:integrin-mediated signaling pathway"/>
    <property type="evidence" value="ECO:0007669"/>
    <property type="project" value="UniProtKB-KW"/>
</dbReference>
<feature type="non-terminal residue" evidence="2">
    <location>
        <position position="1"/>
    </location>
</feature>
<organism evidence="2">
    <name type="scientific">Anthurium amnicola</name>
    <dbReference type="NCBI Taxonomy" id="1678845"/>
    <lineage>
        <taxon>Eukaryota</taxon>
        <taxon>Viridiplantae</taxon>
        <taxon>Streptophyta</taxon>
        <taxon>Embryophyta</taxon>
        <taxon>Tracheophyta</taxon>
        <taxon>Spermatophyta</taxon>
        <taxon>Magnoliopsida</taxon>
        <taxon>Liliopsida</taxon>
        <taxon>Araceae</taxon>
        <taxon>Pothoideae</taxon>
        <taxon>Potheae</taxon>
        <taxon>Anthurium</taxon>
    </lineage>
</organism>
<keyword evidence="1" id="KW-0472">Membrane</keyword>
<protein>
    <submittedName>
        <fullName evidence="2">A disintegrin and metalloproteinase with thrombospondin motifs 7</fullName>
    </submittedName>
</protein>
<dbReference type="EMBL" id="GDJX01009050">
    <property type="protein sequence ID" value="JAT58886.1"/>
    <property type="molecule type" value="Transcribed_RNA"/>
</dbReference>
<dbReference type="Pfam" id="PF19030">
    <property type="entry name" value="TSP1_ADAMTS"/>
    <property type="match status" value="1"/>
</dbReference>
<feature type="transmembrane region" description="Helical" evidence="1">
    <location>
        <begin position="248"/>
        <end position="272"/>
    </location>
</feature>
<evidence type="ECO:0000256" key="1">
    <source>
        <dbReference type="SAM" id="Phobius"/>
    </source>
</evidence>
<dbReference type="AlphaFoldDB" id="A0A1D1YWA0"/>
<dbReference type="PROSITE" id="PS50092">
    <property type="entry name" value="TSP1"/>
    <property type="match status" value="1"/>
</dbReference>
<dbReference type="InterPro" id="IPR036383">
    <property type="entry name" value="TSP1_rpt_sf"/>
</dbReference>
<dbReference type="SUPFAM" id="SSF82895">
    <property type="entry name" value="TSP-1 type 1 repeat"/>
    <property type="match status" value="1"/>
</dbReference>
<reference evidence="2" key="1">
    <citation type="submission" date="2015-07" db="EMBL/GenBank/DDBJ databases">
        <title>Transcriptome Assembly of Anthurium amnicola.</title>
        <authorList>
            <person name="Suzuki J."/>
        </authorList>
    </citation>
    <scope>NUCLEOTIDE SEQUENCE</scope>
</reference>
<feature type="transmembrane region" description="Helical" evidence="1">
    <location>
        <begin position="29"/>
        <end position="49"/>
    </location>
</feature>
<dbReference type="InterPro" id="IPR000884">
    <property type="entry name" value="TSP1_rpt"/>
</dbReference>
<accession>A0A1D1YWA0</accession>
<sequence>ERERERGAWFEWEDLLPPSEMRRRQQQQLLLLLPPLLSLLLLSHLSPVISFNAPSHGCYWTESCQSKWLGGCGVGHVVVDQSNDCSGLCPESKYPPCLPFHAHFRCCIPESPKVTDRCTKCRNKLDFGDEYICCADCSEPSLIDKKSKLGYCRTGAELSVQLKPQANFKWVAGPWMKCSSPCDGGIRYRDVGCFGSIEDTSIRHYAMDDSRCSGEEMPAKQEPCNMHSCGDFNESNPETREQGGMSGWLVAFLVLLGLFAVGGLGFAGYAFYLRRAGAPSGFVYIMMEGYS</sequence>
<dbReference type="Gene3D" id="2.20.100.10">
    <property type="entry name" value="Thrombospondin type-1 (TSP1) repeat"/>
    <property type="match status" value="1"/>
</dbReference>
<keyword evidence="1" id="KW-1133">Transmembrane helix</keyword>
<evidence type="ECO:0000313" key="2">
    <source>
        <dbReference type="EMBL" id="JAT58886.1"/>
    </source>
</evidence>